<keyword evidence="1" id="KW-0547">Nucleotide-binding</keyword>
<feature type="domain" description="ATP-grasp" evidence="2">
    <location>
        <begin position="131"/>
        <end position="310"/>
    </location>
</feature>
<comment type="caution">
    <text evidence="3">The sequence shown here is derived from an EMBL/GenBank/DDBJ whole genome shotgun (WGS) entry which is preliminary data.</text>
</comment>
<dbReference type="Pfam" id="PF15632">
    <property type="entry name" value="ATPgrasp_Ter"/>
    <property type="match status" value="1"/>
</dbReference>
<evidence type="ECO:0000259" key="2">
    <source>
        <dbReference type="PROSITE" id="PS50975"/>
    </source>
</evidence>
<name>A0A5N1JDG6_9BACT</name>
<dbReference type="GO" id="GO:0046872">
    <property type="term" value="F:metal ion binding"/>
    <property type="evidence" value="ECO:0007669"/>
    <property type="project" value="InterPro"/>
</dbReference>
<organism evidence="3 4">
    <name type="scientific">Larkinella humicola</name>
    <dbReference type="NCBI Taxonomy" id="2607654"/>
    <lineage>
        <taxon>Bacteria</taxon>
        <taxon>Pseudomonadati</taxon>
        <taxon>Bacteroidota</taxon>
        <taxon>Cytophagia</taxon>
        <taxon>Cytophagales</taxon>
        <taxon>Spirosomataceae</taxon>
        <taxon>Larkinella</taxon>
    </lineage>
</organism>
<evidence type="ECO:0000313" key="4">
    <source>
        <dbReference type="Proteomes" id="UP000326344"/>
    </source>
</evidence>
<dbReference type="Proteomes" id="UP000326344">
    <property type="component" value="Unassembled WGS sequence"/>
</dbReference>
<sequence length="357" mass="40069">MKKIPLTIAVTGLNNSDNPGPGIPVIRSLRESRHLAVRIIGLSYENLEPGIYMDGMVDMVYAIPYPSLGHETLLARLVYIHEQEQLDLIIPNFDAELFSFIKISDRLTRMGIRTLLPTQEQFDARLKGKLVEFGERFHIDVPKSLTVFNTDELALALSEFSYPVVVKGKFYEAYVAQTAEQAQGYFHKLATKWGTPIILQQFIKGQEYNITALGDGKGRLMGAVAMRKTYITSTGKGWAGVSIDDENLLDMARGVVTQTRWGGGLELELMKEDSTGNVYLIEINPRFPAWVYLATACGQNHPEMLVRLALDQDVAPQQDYEAGKMFVRYSWDMICDLSRFQEIATTGEVAIHPLELA</sequence>
<keyword evidence="4" id="KW-1185">Reference proteome</keyword>
<reference evidence="3 4" key="1">
    <citation type="submission" date="2019-09" db="EMBL/GenBank/DDBJ databases">
        <title>Genome Sequence of Larkinella sp MA1.</title>
        <authorList>
            <person name="Srinivasan S."/>
        </authorList>
    </citation>
    <scope>NUCLEOTIDE SEQUENCE [LARGE SCALE GENOMIC DNA]</scope>
    <source>
        <strain evidence="3 4">MA1</strain>
    </source>
</reference>
<proteinExistence type="predicted"/>
<dbReference type="AlphaFoldDB" id="A0A5N1JDG6"/>
<protein>
    <submittedName>
        <fullName evidence="3">ATP-grasp domain-containing protein</fullName>
    </submittedName>
</protein>
<dbReference type="PROSITE" id="PS50975">
    <property type="entry name" value="ATP_GRASP"/>
    <property type="match status" value="1"/>
</dbReference>
<dbReference type="EMBL" id="VTWS01000008">
    <property type="protein sequence ID" value="KAA9347193.1"/>
    <property type="molecule type" value="Genomic_DNA"/>
</dbReference>
<gene>
    <name evidence="3" type="ORF">F0P93_26670</name>
</gene>
<accession>A0A5N1JDG6</accession>
<keyword evidence="1" id="KW-0067">ATP-binding</keyword>
<evidence type="ECO:0000313" key="3">
    <source>
        <dbReference type="EMBL" id="KAA9347193.1"/>
    </source>
</evidence>
<evidence type="ECO:0000256" key="1">
    <source>
        <dbReference type="PROSITE-ProRule" id="PRU00409"/>
    </source>
</evidence>
<dbReference type="InterPro" id="IPR011761">
    <property type="entry name" value="ATP-grasp"/>
</dbReference>
<dbReference type="Gene3D" id="3.30.470.20">
    <property type="entry name" value="ATP-grasp fold, B domain"/>
    <property type="match status" value="1"/>
</dbReference>
<dbReference type="Gene3D" id="3.40.50.20">
    <property type="match status" value="1"/>
</dbReference>
<dbReference type="GO" id="GO:0005524">
    <property type="term" value="F:ATP binding"/>
    <property type="evidence" value="ECO:0007669"/>
    <property type="project" value="UniProtKB-UniRule"/>
</dbReference>
<dbReference type="RefSeq" id="WP_150880771.1">
    <property type="nucleotide sequence ID" value="NZ_VTWS01000008.1"/>
</dbReference>
<dbReference type="SUPFAM" id="SSF56059">
    <property type="entry name" value="Glutathione synthetase ATP-binding domain-like"/>
    <property type="match status" value="1"/>
</dbReference>